<feature type="chain" id="PRO_5047012079" evidence="1">
    <location>
        <begin position="16"/>
        <end position="497"/>
    </location>
</feature>
<dbReference type="InterPro" id="IPR033557">
    <property type="entry name" value="CIMAP2"/>
</dbReference>
<evidence type="ECO:0000313" key="3">
    <source>
        <dbReference type="Proteomes" id="UP001651158"/>
    </source>
</evidence>
<sequence>MGLLLWWWVWPSSLSLQHPRDARQDKATAHVYIEMLVSSVEQGKVTPTQSLALVDKAVLNGFNSNAVNGAGLPSSRIVSHRKHNGRPSCYANDGGPLIPCAVIRIVSNQCFLPTPKEPTSEFKYNPGQIQCLGANTQNRSKTPYVLFSSRQHQWEQDWGIAMPRISFAAVSDAAVVICPSVNEEDDPVNDADLYLADLEPQEKPPKCPWVPPCGAAFGTKAERIMEKKRTRLRDFTNQPPPGAYDPYKDKTATKTNRLGLDSWTLDAVVDRAPTPKEGVGPACYTLKAPMDQELEDLKKRCRTFDSLSEERLAPIKYGYFARDRMEHPLTENASIPSFVEIMQSERNKKKGVFSKVERFPKKYGERCCLNAPGYNIDKDIKIDRGQYKNGVPQWKSCKIKYGKVPPGSRFGSPVTQREYNRLIGNVTPFTGPGRYDPYKYERKPTHRYSGLAKATERTTDPDKEKNWADRLRPTKATEKRECGECREVFVGSHVKLC</sequence>
<reference evidence="2 3" key="1">
    <citation type="journal article" date="2022" name="Front. Cell. Infect. Microbiol.">
        <title>The Genomes of Two Strains of Taenia crassiceps the Animal Model for the Study of Human Cysticercosis.</title>
        <authorList>
            <person name="Bobes R.J."/>
            <person name="Estrada K."/>
            <person name="Rios-Valencia D.G."/>
            <person name="Calderon-Gallegos A."/>
            <person name="de la Torre P."/>
            <person name="Carrero J.C."/>
            <person name="Sanchez-Flores A."/>
            <person name="Laclette J.P."/>
        </authorList>
    </citation>
    <scope>NUCLEOTIDE SEQUENCE [LARGE SCALE GENOMIC DNA]</scope>
    <source>
        <strain evidence="2">WFUcys</strain>
    </source>
</reference>
<feature type="signal peptide" evidence="1">
    <location>
        <begin position="1"/>
        <end position="15"/>
    </location>
</feature>
<comment type="caution">
    <text evidence="2">The sequence shown here is derived from an EMBL/GenBank/DDBJ whole genome shotgun (WGS) entry which is preliminary data.</text>
</comment>
<dbReference type="EMBL" id="JAKROA010000005">
    <property type="protein sequence ID" value="KAL5106579.1"/>
    <property type="molecule type" value="Genomic_DNA"/>
</dbReference>
<accession>A0ABR4QAB8</accession>
<keyword evidence="1" id="KW-0732">Signal</keyword>
<name>A0ABR4QAB8_9CEST</name>
<gene>
    <name evidence="2" type="ORF">TcWFU_001332</name>
</gene>
<organism evidence="2 3">
    <name type="scientific">Taenia crassiceps</name>
    <dbReference type="NCBI Taxonomy" id="6207"/>
    <lineage>
        <taxon>Eukaryota</taxon>
        <taxon>Metazoa</taxon>
        <taxon>Spiralia</taxon>
        <taxon>Lophotrochozoa</taxon>
        <taxon>Platyhelminthes</taxon>
        <taxon>Cestoda</taxon>
        <taxon>Eucestoda</taxon>
        <taxon>Cyclophyllidea</taxon>
        <taxon>Taeniidae</taxon>
        <taxon>Taenia</taxon>
    </lineage>
</organism>
<proteinExistence type="predicted"/>
<evidence type="ECO:0000256" key="1">
    <source>
        <dbReference type="SAM" id="SignalP"/>
    </source>
</evidence>
<dbReference type="PANTHER" id="PTHR34914">
    <property type="entry name" value="LYMPHOCYTE EXPANSION MOLECULE"/>
    <property type="match status" value="1"/>
</dbReference>
<protein>
    <submittedName>
        <fullName evidence="2">Lymphocyte expansion molecule</fullName>
    </submittedName>
</protein>
<dbReference type="PANTHER" id="PTHR34914:SF1">
    <property type="entry name" value="LYMPHOCYTE EXPANSION MOLECULE"/>
    <property type="match status" value="1"/>
</dbReference>
<keyword evidence="3" id="KW-1185">Reference proteome</keyword>
<dbReference type="Proteomes" id="UP001651158">
    <property type="component" value="Unassembled WGS sequence"/>
</dbReference>
<evidence type="ECO:0000313" key="2">
    <source>
        <dbReference type="EMBL" id="KAL5106579.1"/>
    </source>
</evidence>